<protein>
    <submittedName>
        <fullName evidence="6">Transcriptional regulator, IclR family</fullName>
    </submittedName>
</protein>
<reference evidence="6 7" key="1">
    <citation type="submission" date="2014-04" db="EMBL/GenBank/DDBJ databases">
        <title>Draft genome sequence of Bacillus azotoformans MEV2011, a (co-) denitrifying strain unable to grow in the presence of oxygen.</title>
        <authorList>
            <person name="Nielsen M."/>
            <person name="Schreiber L."/>
            <person name="Finster K."/>
            <person name="Schramm A."/>
        </authorList>
    </citation>
    <scope>NUCLEOTIDE SEQUENCE [LARGE SCALE GENOMIC DNA]</scope>
    <source>
        <strain evidence="6 7">MEV2011</strain>
    </source>
</reference>
<dbReference type="SMART" id="SM00346">
    <property type="entry name" value="HTH_ICLR"/>
    <property type="match status" value="1"/>
</dbReference>
<proteinExistence type="predicted"/>
<dbReference type="RefSeq" id="WP_035192531.1">
    <property type="nucleotide sequence ID" value="NZ_JJRY01000001.1"/>
</dbReference>
<keyword evidence="1" id="KW-0805">Transcription regulation</keyword>
<dbReference type="Pfam" id="PF09339">
    <property type="entry name" value="HTH_IclR"/>
    <property type="match status" value="1"/>
</dbReference>
<dbReference type="OrthoDB" id="2288166at2"/>
<dbReference type="PATRIC" id="fig|1348973.3.peg.192"/>
<dbReference type="GO" id="GO:0003677">
    <property type="term" value="F:DNA binding"/>
    <property type="evidence" value="ECO:0007669"/>
    <property type="project" value="UniProtKB-KW"/>
</dbReference>
<dbReference type="Proteomes" id="UP000027936">
    <property type="component" value="Unassembled WGS sequence"/>
</dbReference>
<feature type="domain" description="IclR-ED" evidence="5">
    <location>
        <begin position="73"/>
        <end position="251"/>
    </location>
</feature>
<dbReference type="SUPFAM" id="SSF55781">
    <property type="entry name" value="GAF domain-like"/>
    <property type="match status" value="1"/>
</dbReference>
<dbReference type="AlphaFoldDB" id="A0A072NTJ5"/>
<dbReference type="Pfam" id="PF01614">
    <property type="entry name" value="IclR_C"/>
    <property type="match status" value="1"/>
</dbReference>
<dbReference type="PROSITE" id="PS51078">
    <property type="entry name" value="ICLR_ED"/>
    <property type="match status" value="1"/>
</dbReference>
<dbReference type="EMBL" id="JJRY01000001">
    <property type="protein sequence ID" value="KEF40183.1"/>
    <property type="molecule type" value="Genomic_DNA"/>
</dbReference>
<dbReference type="Gene3D" id="1.10.10.10">
    <property type="entry name" value="Winged helix-like DNA-binding domain superfamily/Winged helix DNA-binding domain"/>
    <property type="match status" value="1"/>
</dbReference>
<comment type="caution">
    <text evidence="6">The sequence shown here is derived from an EMBL/GenBank/DDBJ whole genome shotgun (WGS) entry which is preliminary data.</text>
</comment>
<dbReference type="InterPro" id="IPR036390">
    <property type="entry name" value="WH_DNA-bd_sf"/>
</dbReference>
<evidence type="ECO:0000313" key="6">
    <source>
        <dbReference type="EMBL" id="KEF40183.1"/>
    </source>
</evidence>
<dbReference type="Gene3D" id="3.30.450.40">
    <property type="match status" value="1"/>
</dbReference>
<dbReference type="PANTHER" id="PTHR30136:SF8">
    <property type="entry name" value="TRANSCRIPTIONAL REGULATORY PROTEIN"/>
    <property type="match status" value="1"/>
</dbReference>
<evidence type="ECO:0000259" key="5">
    <source>
        <dbReference type="PROSITE" id="PS51078"/>
    </source>
</evidence>
<dbReference type="InterPro" id="IPR014757">
    <property type="entry name" value="Tscrpt_reg_IclR_C"/>
</dbReference>
<sequence length="263" mass="29561">MEQQKSPPVIQSLQTGIQLIDLIVEQGPSLRFNELQDLTGITKSNLYKYLNTLTQLGLLYRDKKDGTYSLGSKLIEYGKAATGSQDLIGKVTPYLQDINRHTSLTALLAVWTHDGPVVANIWSANYGLNIGAQIGTHLPLMSSSGKVFATFMEWVYIREWRLKELSKVPENKRKEFEEEQKAISKTYFSFSKDPLVEHVSSFSVPIFDYKKELLGALTIVGFSPVVPKTPDDEVSQFVLKCAREISESFGYDPKKNTVAETSR</sequence>
<evidence type="ECO:0000259" key="4">
    <source>
        <dbReference type="PROSITE" id="PS51077"/>
    </source>
</evidence>
<organism evidence="6 7">
    <name type="scientific">Schinkia azotoformans MEV2011</name>
    <dbReference type="NCBI Taxonomy" id="1348973"/>
    <lineage>
        <taxon>Bacteria</taxon>
        <taxon>Bacillati</taxon>
        <taxon>Bacillota</taxon>
        <taxon>Bacilli</taxon>
        <taxon>Bacillales</taxon>
        <taxon>Bacillaceae</taxon>
        <taxon>Calidifontibacillus/Schinkia group</taxon>
        <taxon>Schinkia</taxon>
    </lineage>
</organism>
<dbReference type="PROSITE" id="PS51077">
    <property type="entry name" value="HTH_ICLR"/>
    <property type="match status" value="1"/>
</dbReference>
<feature type="domain" description="HTH iclR-type" evidence="4">
    <location>
        <begin position="10"/>
        <end position="72"/>
    </location>
</feature>
<dbReference type="SUPFAM" id="SSF46785">
    <property type="entry name" value="Winged helix' DNA-binding domain"/>
    <property type="match status" value="1"/>
</dbReference>
<dbReference type="PANTHER" id="PTHR30136">
    <property type="entry name" value="HELIX-TURN-HELIX TRANSCRIPTIONAL REGULATOR, ICLR FAMILY"/>
    <property type="match status" value="1"/>
</dbReference>
<evidence type="ECO:0000313" key="7">
    <source>
        <dbReference type="Proteomes" id="UP000027936"/>
    </source>
</evidence>
<dbReference type="GO" id="GO:0045892">
    <property type="term" value="P:negative regulation of DNA-templated transcription"/>
    <property type="evidence" value="ECO:0007669"/>
    <property type="project" value="TreeGrafter"/>
</dbReference>
<keyword evidence="3" id="KW-0804">Transcription</keyword>
<evidence type="ECO:0000256" key="3">
    <source>
        <dbReference type="ARBA" id="ARBA00023163"/>
    </source>
</evidence>
<name>A0A072NTJ5_SCHAZ</name>
<dbReference type="InterPro" id="IPR029016">
    <property type="entry name" value="GAF-like_dom_sf"/>
</dbReference>
<accession>A0A072NTJ5</accession>
<dbReference type="InterPro" id="IPR050707">
    <property type="entry name" value="HTH_MetabolicPath_Reg"/>
</dbReference>
<dbReference type="InterPro" id="IPR036388">
    <property type="entry name" value="WH-like_DNA-bd_sf"/>
</dbReference>
<evidence type="ECO:0000256" key="2">
    <source>
        <dbReference type="ARBA" id="ARBA00023125"/>
    </source>
</evidence>
<gene>
    <name evidence="6" type="ORF">M670_00201</name>
</gene>
<keyword evidence="2" id="KW-0238">DNA-binding</keyword>
<evidence type="ECO:0000256" key="1">
    <source>
        <dbReference type="ARBA" id="ARBA00023015"/>
    </source>
</evidence>
<dbReference type="GO" id="GO:0003700">
    <property type="term" value="F:DNA-binding transcription factor activity"/>
    <property type="evidence" value="ECO:0007669"/>
    <property type="project" value="TreeGrafter"/>
</dbReference>
<dbReference type="InterPro" id="IPR005471">
    <property type="entry name" value="Tscrpt_reg_IclR_N"/>
</dbReference>